<feature type="site" description="Could play a key role in the communication between the regulatory and the substrate sites" evidence="9">
    <location>
        <position position="62"/>
    </location>
</feature>
<evidence type="ECO:0000256" key="3">
    <source>
        <dbReference type="ARBA" id="ARBA00022679"/>
    </source>
</evidence>
<dbReference type="GO" id="GO:0005978">
    <property type="term" value="P:glycogen biosynthetic process"/>
    <property type="evidence" value="ECO:0007669"/>
    <property type="project" value="UniProtKB-UniRule"/>
</dbReference>
<dbReference type="PROSITE" id="PS00809">
    <property type="entry name" value="ADP_GLC_PYROPHOSPH_2"/>
    <property type="match status" value="1"/>
</dbReference>
<evidence type="ECO:0000259" key="11">
    <source>
        <dbReference type="Pfam" id="PF24894"/>
    </source>
</evidence>
<comment type="subunit">
    <text evidence="9">Homotetramer.</text>
</comment>
<dbReference type="InterPro" id="IPR023049">
    <property type="entry name" value="GlgC_bac"/>
</dbReference>
<comment type="catalytic activity">
    <reaction evidence="9">
        <text>alpha-D-glucose 1-phosphate + ATP + H(+) = ADP-alpha-D-glucose + diphosphate</text>
        <dbReference type="Rhea" id="RHEA:12120"/>
        <dbReference type="ChEBI" id="CHEBI:15378"/>
        <dbReference type="ChEBI" id="CHEBI:30616"/>
        <dbReference type="ChEBI" id="CHEBI:33019"/>
        <dbReference type="ChEBI" id="CHEBI:57498"/>
        <dbReference type="ChEBI" id="CHEBI:58601"/>
        <dbReference type="EC" id="2.7.7.27"/>
    </reaction>
</comment>
<evidence type="ECO:0000259" key="10">
    <source>
        <dbReference type="Pfam" id="PF00483"/>
    </source>
</evidence>
<sequence length="396" mass="44461">MSLNSENILTFVLAGGKGSRLYPLTRDRSKPAVHFAARFRIIDWVLSSAVNSGLRHTYVLTQFKSLSLEKHLRIGWNFLAHELGEFIQAVPAQQRISEQWYSGTADAIFQNLHLLEDHRPDHVFILSGDHIYNMDFNEMFRKHVETNADLTLSVLELPKTEASEFGVLTMEEDGRITSFIEKPQHPSQIPGAGPVCHINMGIYIFKTAALVRELAKDARETSAHDFGKNIIPGMLVDANVQGFNFVKSKYGQYWRDVGTIRSYYDANMEFLNLRGEDSLVKSNWKIRGVGEQMPSAYLEKVEMVNSTIGSGSIIAPCKITNSLIGRNVQIGKGTMIENSIITSNCRIGQGCTIKNAILDDKVVIGDNREIGVNLEEEKKVFFISDGIVVLPKNFEY</sequence>
<feature type="binding site" evidence="9">
    <location>
        <begin position="181"/>
        <end position="182"/>
    </location>
    <ligand>
        <name>alpha-D-glucose 1-phosphate</name>
        <dbReference type="ChEBI" id="CHEBI:58601"/>
    </ligand>
</feature>
<keyword evidence="4 9" id="KW-0548">Nucleotidyltransferase</keyword>
<evidence type="ECO:0000256" key="8">
    <source>
        <dbReference type="ARBA" id="ARBA00023277"/>
    </source>
</evidence>
<accession>A0A1F6GTS9</accession>
<dbReference type="SUPFAM" id="SSF51161">
    <property type="entry name" value="Trimeric LpxA-like enzymes"/>
    <property type="match status" value="1"/>
</dbReference>
<keyword evidence="5 9" id="KW-0547">Nucleotide-binding</keyword>
<comment type="caution">
    <text evidence="12">The sequence shown here is derived from an EMBL/GenBank/DDBJ whole genome shotgun (WGS) entry which is preliminary data.</text>
</comment>
<keyword evidence="2 9" id="KW-0321">Glycogen metabolism</keyword>
<protein>
    <recommendedName>
        <fullName evidence="9">Glucose-1-phosphate adenylyltransferase</fullName>
        <ecNumber evidence="9">2.7.7.27</ecNumber>
    </recommendedName>
    <alternativeName>
        <fullName evidence="9">ADP-glucose pyrophosphorylase</fullName>
        <shortName evidence="9">ADPGlc PPase</shortName>
    </alternativeName>
    <alternativeName>
        <fullName evidence="9">ADP-glucose synthase</fullName>
    </alternativeName>
</protein>
<evidence type="ECO:0000256" key="7">
    <source>
        <dbReference type="ARBA" id="ARBA00023056"/>
    </source>
</evidence>
<feature type="binding site" evidence="9">
    <location>
        <position position="101"/>
    </location>
    <ligand>
        <name>alpha-D-glucose 1-phosphate</name>
        <dbReference type="ChEBI" id="CHEBI:58601"/>
    </ligand>
</feature>
<evidence type="ECO:0000256" key="9">
    <source>
        <dbReference type="HAMAP-Rule" id="MF_00624"/>
    </source>
</evidence>
<dbReference type="Proteomes" id="UP000177583">
    <property type="component" value="Unassembled WGS sequence"/>
</dbReference>
<organism evidence="12 13">
    <name type="scientific">Candidatus Lambdaproteobacteria bacterium RIFOXYD2_FULL_56_26</name>
    <dbReference type="NCBI Taxonomy" id="1817773"/>
    <lineage>
        <taxon>Bacteria</taxon>
        <taxon>Pseudomonadati</taxon>
        <taxon>Pseudomonadota</taxon>
        <taxon>Candidatus Lambdaproteobacteria</taxon>
    </lineage>
</organism>
<comment type="similarity">
    <text evidence="1 9">Belongs to the bacterial/plant glucose-1-phosphate adenylyltransferase family.</text>
</comment>
<evidence type="ECO:0000313" key="12">
    <source>
        <dbReference type="EMBL" id="OGH01494.1"/>
    </source>
</evidence>
<dbReference type="Pfam" id="PF00483">
    <property type="entry name" value="NTP_transferase"/>
    <property type="match status" value="1"/>
</dbReference>
<dbReference type="Gene3D" id="3.90.550.10">
    <property type="entry name" value="Spore Coat Polysaccharide Biosynthesis Protein SpsA, Chain A"/>
    <property type="match status" value="1"/>
</dbReference>
<dbReference type="CDD" id="cd04651">
    <property type="entry name" value="LbH_G1P_AT_C"/>
    <property type="match status" value="1"/>
</dbReference>
<feature type="binding site" evidence="9">
    <location>
        <position position="166"/>
    </location>
    <ligand>
        <name>alpha-D-glucose 1-phosphate</name>
        <dbReference type="ChEBI" id="CHEBI:58601"/>
    </ligand>
</feature>
<proteinExistence type="inferred from homology"/>
<keyword evidence="8 9" id="KW-0119">Carbohydrate metabolism</keyword>
<dbReference type="InterPro" id="IPR005836">
    <property type="entry name" value="ADP_Glu_pyroP_CS"/>
</dbReference>
<dbReference type="HAMAP" id="MF_00624">
    <property type="entry name" value="GlgC"/>
    <property type="match status" value="1"/>
</dbReference>
<feature type="site" description="Could play a key role in the communication between the regulatory and the substrate sites" evidence="9">
    <location>
        <position position="100"/>
    </location>
</feature>
<dbReference type="InterPro" id="IPR011004">
    <property type="entry name" value="Trimer_LpxA-like_sf"/>
</dbReference>
<comment type="function">
    <text evidence="9">Involved in the biosynthesis of ADP-glucose, a building block required for the elongation reactions to produce glycogen. Catalyzes the reaction between ATP and alpha-D-glucose 1-phosphate (G1P) to produce pyrophosphate and ADP-Glc.</text>
</comment>
<gene>
    <name evidence="9" type="primary">glgC</name>
    <name evidence="12" type="ORF">A2557_04550</name>
</gene>
<evidence type="ECO:0000256" key="5">
    <source>
        <dbReference type="ARBA" id="ARBA00022741"/>
    </source>
</evidence>
<dbReference type="AlphaFoldDB" id="A0A1F6GTS9"/>
<dbReference type="CDD" id="cd02508">
    <property type="entry name" value="ADP_Glucose_PP"/>
    <property type="match status" value="1"/>
</dbReference>
<dbReference type="EC" id="2.7.7.27" evidence="9"/>
<dbReference type="UniPathway" id="UPA00164"/>
<keyword evidence="7 9" id="KW-0320">Glycogen biosynthesis</keyword>
<dbReference type="GO" id="GO:0008878">
    <property type="term" value="F:glucose-1-phosphate adenylyltransferase activity"/>
    <property type="evidence" value="ECO:0007669"/>
    <property type="project" value="UniProtKB-UniRule"/>
</dbReference>
<dbReference type="SUPFAM" id="SSF53448">
    <property type="entry name" value="Nucleotide-diphospho-sugar transferases"/>
    <property type="match status" value="1"/>
</dbReference>
<dbReference type="InterPro" id="IPR029044">
    <property type="entry name" value="Nucleotide-diphossugar_trans"/>
</dbReference>
<dbReference type="GO" id="GO:0005524">
    <property type="term" value="F:ATP binding"/>
    <property type="evidence" value="ECO:0007669"/>
    <property type="project" value="UniProtKB-KW"/>
</dbReference>
<name>A0A1F6GTS9_9PROT</name>
<keyword evidence="6 9" id="KW-0067">ATP-binding</keyword>
<evidence type="ECO:0000256" key="4">
    <source>
        <dbReference type="ARBA" id="ARBA00022695"/>
    </source>
</evidence>
<dbReference type="InterPro" id="IPR011831">
    <property type="entry name" value="ADP-Glc_PPase"/>
</dbReference>
<dbReference type="EMBL" id="MFNF01000034">
    <property type="protein sequence ID" value="OGH01494.1"/>
    <property type="molecule type" value="Genomic_DNA"/>
</dbReference>
<evidence type="ECO:0000256" key="1">
    <source>
        <dbReference type="ARBA" id="ARBA00010443"/>
    </source>
</evidence>
<feature type="domain" description="Glucose-1-phosphate adenylyltransferase/Bifunctional protein GlmU-like C-terminal hexapeptide" evidence="11">
    <location>
        <begin position="300"/>
        <end position="389"/>
    </location>
</feature>
<evidence type="ECO:0000256" key="6">
    <source>
        <dbReference type="ARBA" id="ARBA00022840"/>
    </source>
</evidence>
<keyword evidence="3 9" id="KW-0808">Transferase</keyword>
<dbReference type="PANTHER" id="PTHR43523:SF2">
    <property type="entry name" value="GLUCOSE-1-PHOSPHATE ADENYLYLTRANSFERASE"/>
    <property type="match status" value="1"/>
</dbReference>
<comment type="pathway">
    <text evidence="9">Glycan biosynthesis; glycogen biosynthesis.</text>
</comment>
<comment type="caution">
    <text evidence="9">Lacks conserved residue(s) required for the propagation of feature annotation.</text>
</comment>
<dbReference type="PANTHER" id="PTHR43523">
    <property type="entry name" value="GLUCOSE-1-PHOSPHATE ADENYLYLTRANSFERASE-RELATED"/>
    <property type="match status" value="1"/>
</dbReference>
<dbReference type="PROSITE" id="PS00808">
    <property type="entry name" value="ADP_GLC_PYROPHOSPH_1"/>
    <property type="match status" value="1"/>
</dbReference>
<feature type="domain" description="Nucleotidyl transferase" evidence="10">
    <location>
        <begin position="11"/>
        <end position="270"/>
    </location>
</feature>
<evidence type="ECO:0000313" key="13">
    <source>
        <dbReference type="Proteomes" id="UP000177583"/>
    </source>
</evidence>
<evidence type="ECO:0000256" key="2">
    <source>
        <dbReference type="ARBA" id="ARBA00022600"/>
    </source>
</evidence>
<dbReference type="InterPro" id="IPR005835">
    <property type="entry name" value="NTP_transferase_dom"/>
</dbReference>
<dbReference type="InterPro" id="IPR056818">
    <property type="entry name" value="GlmU/GlgC-like_hexapep"/>
</dbReference>
<dbReference type="Gene3D" id="2.160.10.10">
    <property type="entry name" value="Hexapeptide repeat proteins"/>
    <property type="match status" value="1"/>
</dbReference>
<reference evidence="12 13" key="1">
    <citation type="journal article" date="2016" name="Nat. Commun.">
        <title>Thousands of microbial genomes shed light on interconnected biogeochemical processes in an aquifer system.</title>
        <authorList>
            <person name="Anantharaman K."/>
            <person name="Brown C.T."/>
            <person name="Hug L.A."/>
            <person name="Sharon I."/>
            <person name="Castelle C.J."/>
            <person name="Probst A.J."/>
            <person name="Thomas B.C."/>
            <person name="Singh A."/>
            <person name="Wilkins M.J."/>
            <person name="Karaoz U."/>
            <person name="Brodie E.L."/>
            <person name="Williams K.H."/>
            <person name="Hubbard S.S."/>
            <person name="Banfield J.F."/>
        </authorList>
    </citation>
    <scope>NUCLEOTIDE SEQUENCE [LARGE SCALE GENOMIC DNA]</scope>
</reference>
<dbReference type="Pfam" id="PF24894">
    <property type="entry name" value="Hexapep_GlmU"/>
    <property type="match status" value="1"/>
</dbReference>